<name>A0AA35KEX9_9SAUR</name>
<feature type="region of interest" description="Disordered" evidence="1">
    <location>
        <begin position="76"/>
        <end position="95"/>
    </location>
</feature>
<proteinExistence type="predicted"/>
<keyword evidence="3" id="KW-1185">Reference proteome</keyword>
<evidence type="ECO:0000313" key="2">
    <source>
        <dbReference type="EMBL" id="CAI5775608.1"/>
    </source>
</evidence>
<sequence>MAPVPLKMAARARTLPLPRWRPLAGLKGRKPHLRWRTPSSHHVVAQNGCRKQRLPCRQVNRPTERSRLTLYSKTIGRSPRLKGRPGRRRRIPRERPRAVLCRDKRECSMPVRIRVAHTVMTVAPGQQRQPRNKMSPAPFCAAAEQALLQIDRSRYLPHCGGISGTQSEVREYEPLRKYQLQNDKTTDLMLFEKLHLKLDWSGLAVEPGFIRPRIV</sequence>
<dbReference type="Proteomes" id="UP001178461">
    <property type="component" value="Chromosome 5"/>
</dbReference>
<reference evidence="2" key="1">
    <citation type="submission" date="2022-12" db="EMBL/GenBank/DDBJ databases">
        <authorList>
            <person name="Alioto T."/>
            <person name="Alioto T."/>
            <person name="Gomez Garrido J."/>
        </authorList>
    </citation>
    <scope>NUCLEOTIDE SEQUENCE</scope>
</reference>
<organism evidence="2 3">
    <name type="scientific">Podarcis lilfordi</name>
    <name type="common">Lilford's wall lizard</name>
    <dbReference type="NCBI Taxonomy" id="74358"/>
    <lineage>
        <taxon>Eukaryota</taxon>
        <taxon>Metazoa</taxon>
        <taxon>Chordata</taxon>
        <taxon>Craniata</taxon>
        <taxon>Vertebrata</taxon>
        <taxon>Euteleostomi</taxon>
        <taxon>Lepidosauria</taxon>
        <taxon>Squamata</taxon>
        <taxon>Bifurcata</taxon>
        <taxon>Unidentata</taxon>
        <taxon>Episquamata</taxon>
        <taxon>Laterata</taxon>
        <taxon>Lacertibaenia</taxon>
        <taxon>Lacertidae</taxon>
        <taxon>Podarcis</taxon>
    </lineage>
</organism>
<evidence type="ECO:0000313" key="3">
    <source>
        <dbReference type="Proteomes" id="UP001178461"/>
    </source>
</evidence>
<feature type="compositionally biased region" description="Basic residues" evidence="1">
    <location>
        <begin position="79"/>
        <end position="92"/>
    </location>
</feature>
<dbReference type="AlphaFoldDB" id="A0AA35KEX9"/>
<evidence type="ECO:0000256" key="1">
    <source>
        <dbReference type="SAM" id="MobiDB-lite"/>
    </source>
</evidence>
<accession>A0AA35KEX9</accession>
<dbReference type="EMBL" id="OX395130">
    <property type="protein sequence ID" value="CAI5775608.1"/>
    <property type="molecule type" value="Genomic_DNA"/>
</dbReference>
<protein>
    <submittedName>
        <fullName evidence="2">Uncharacterized protein</fullName>
    </submittedName>
</protein>
<gene>
    <name evidence="2" type="ORF">PODLI_1B022484</name>
</gene>